<name>A0ABV8J5B6_9ACTN</name>
<organism evidence="1 2">
    <name type="scientific">Actinoplanes subglobosus</name>
    <dbReference type="NCBI Taxonomy" id="1547892"/>
    <lineage>
        <taxon>Bacteria</taxon>
        <taxon>Bacillati</taxon>
        <taxon>Actinomycetota</taxon>
        <taxon>Actinomycetes</taxon>
        <taxon>Micromonosporales</taxon>
        <taxon>Micromonosporaceae</taxon>
        <taxon>Actinoplanes</taxon>
    </lineage>
</organism>
<protein>
    <recommendedName>
        <fullName evidence="3">Excreted virulence factor EspC, type VII ESX diderm</fullName>
    </recommendedName>
</protein>
<evidence type="ECO:0000313" key="2">
    <source>
        <dbReference type="Proteomes" id="UP001595867"/>
    </source>
</evidence>
<gene>
    <name evidence="1" type="ORF">ACFO0C_41045</name>
</gene>
<dbReference type="EMBL" id="JBHSBL010000028">
    <property type="protein sequence ID" value="MFC4071360.1"/>
    <property type="molecule type" value="Genomic_DNA"/>
</dbReference>
<proteinExistence type="predicted"/>
<comment type="caution">
    <text evidence="1">The sequence shown here is derived from an EMBL/GenBank/DDBJ whole genome shotgun (WGS) entry which is preliminary data.</text>
</comment>
<keyword evidence="2" id="KW-1185">Reference proteome</keyword>
<reference evidence="2" key="1">
    <citation type="journal article" date="2019" name="Int. J. Syst. Evol. Microbiol.">
        <title>The Global Catalogue of Microorganisms (GCM) 10K type strain sequencing project: providing services to taxonomists for standard genome sequencing and annotation.</title>
        <authorList>
            <consortium name="The Broad Institute Genomics Platform"/>
            <consortium name="The Broad Institute Genome Sequencing Center for Infectious Disease"/>
            <person name="Wu L."/>
            <person name="Ma J."/>
        </authorList>
    </citation>
    <scope>NUCLEOTIDE SEQUENCE [LARGE SCALE GENOMIC DNA]</scope>
    <source>
        <strain evidence="2">TBRC 5832</strain>
    </source>
</reference>
<evidence type="ECO:0008006" key="3">
    <source>
        <dbReference type="Google" id="ProtNLM"/>
    </source>
</evidence>
<sequence length="93" mass="9531">MTDRLHVDPVSLDGIADQLRRSGGTLRAAAGGGPGTPDAGTDTPIFEDLITRLVEDATALAGGLDQAAARVLQANQAYADEDVANARDISGSR</sequence>
<dbReference type="Proteomes" id="UP001595867">
    <property type="component" value="Unassembled WGS sequence"/>
</dbReference>
<evidence type="ECO:0000313" key="1">
    <source>
        <dbReference type="EMBL" id="MFC4071360.1"/>
    </source>
</evidence>
<dbReference type="RefSeq" id="WP_378072231.1">
    <property type="nucleotide sequence ID" value="NZ_JBHSBL010000028.1"/>
</dbReference>
<accession>A0ABV8J5B6</accession>